<keyword evidence="3" id="KW-0418">Kinase</keyword>
<sequence length="479" mass="51249">MRPKPDLPLLLVNDVADLVDVYFRWPSPGRHSPVPLRQERSGPPLPPAPTSPSASYGGAKPSGSAAALVGSPASCSTLSFSSSAEFDDTVILRRNSSIGFMSPDVDSPRELDQLSLLLQGLRDFIPEQNKTALEAAINSLREELEFDGRAMDQIHRALYLFQDAVNTALRSHNIKPHWMFALDSLVRSAIQMAILILSPELGANLLGDQESEGDADEADSAVGAGGTLHPPEPAVGAPAEPPAAAAGGAGAAAAGPAPAEEGSTSGVSTINSVRHDDYTPQTLADLHRLRSENKRLLSELLESQRDYKELLRWTLSDKTLQIQLLAGLSPGGPQQPHHRQRQDTEYSSQVSVADSGIAASPVLPPTAGGQLTAPAAGAPPHIQVSADSDGSLVDWLVQHGADHLTVSRFINEGYHLDDVLAMMTREDLRRLHLRGGMELRLWRALCEHRRRPALSRQNSTSELSGEERPAGAAPGEPQL</sequence>
<feature type="region of interest" description="Disordered" evidence="1">
    <location>
        <begin position="30"/>
        <end position="63"/>
    </location>
</feature>
<proteinExistence type="predicted"/>
<accession>A0A6A4WVT4</accession>
<dbReference type="GO" id="GO:0016301">
    <property type="term" value="F:kinase activity"/>
    <property type="evidence" value="ECO:0007669"/>
    <property type="project" value="UniProtKB-KW"/>
</dbReference>
<dbReference type="InterPro" id="IPR046873">
    <property type="entry name" value="HisK-N-like"/>
</dbReference>
<reference evidence="3 4" key="1">
    <citation type="submission" date="2019-07" db="EMBL/GenBank/DDBJ databases">
        <title>Draft genome assembly of a fouling barnacle, Amphibalanus amphitrite (Darwin, 1854): The first reference genome for Thecostraca.</title>
        <authorList>
            <person name="Kim W."/>
        </authorList>
    </citation>
    <scope>NUCLEOTIDE SEQUENCE [LARGE SCALE GENOMIC DNA]</scope>
    <source>
        <strain evidence="3">SNU_AA5</strain>
        <tissue evidence="3">Soma without cirri and trophi</tissue>
    </source>
</reference>
<dbReference type="EMBL" id="VIIS01000544">
    <property type="protein sequence ID" value="KAF0307780.1"/>
    <property type="molecule type" value="Genomic_DNA"/>
</dbReference>
<evidence type="ECO:0000313" key="4">
    <source>
        <dbReference type="Proteomes" id="UP000440578"/>
    </source>
</evidence>
<gene>
    <name evidence="3" type="primary">MAP3K15_0</name>
    <name evidence="3" type="ORF">FJT64_020968</name>
</gene>
<name>A0A6A4WVT4_AMPAM</name>
<feature type="region of interest" description="Disordered" evidence="1">
    <location>
        <begin position="327"/>
        <end position="383"/>
    </location>
</feature>
<protein>
    <submittedName>
        <fullName evidence="3">Mitogen-activated protein kinase kinase kinase 15</fullName>
    </submittedName>
</protein>
<evidence type="ECO:0000256" key="1">
    <source>
        <dbReference type="SAM" id="MobiDB-lite"/>
    </source>
</evidence>
<dbReference type="InterPro" id="IPR013761">
    <property type="entry name" value="SAM/pointed_sf"/>
</dbReference>
<evidence type="ECO:0000313" key="3">
    <source>
        <dbReference type="EMBL" id="KAF0307780.1"/>
    </source>
</evidence>
<feature type="region of interest" description="Disordered" evidence="1">
    <location>
        <begin position="207"/>
        <end position="276"/>
    </location>
</feature>
<feature type="compositionally biased region" description="Low complexity" evidence="1">
    <location>
        <begin position="234"/>
        <end position="262"/>
    </location>
</feature>
<keyword evidence="3" id="KW-0808">Transferase</keyword>
<comment type="caution">
    <text evidence="3">The sequence shown here is derived from an EMBL/GenBank/DDBJ whole genome shotgun (WGS) entry which is preliminary data.</text>
</comment>
<feature type="region of interest" description="Disordered" evidence="1">
    <location>
        <begin position="452"/>
        <end position="479"/>
    </location>
</feature>
<feature type="compositionally biased region" description="Polar residues" evidence="1">
    <location>
        <begin position="263"/>
        <end position="272"/>
    </location>
</feature>
<organism evidence="3 4">
    <name type="scientific">Amphibalanus amphitrite</name>
    <name type="common">Striped barnacle</name>
    <name type="synonym">Balanus amphitrite</name>
    <dbReference type="NCBI Taxonomy" id="1232801"/>
    <lineage>
        <taxon>Eukaryota</taxon>
        <taxon>Metazoa</taxon>
        <taxon>Ecdysozoa</taxon>
        <taxon>Arthropoda</taxon>
        <taxon>Crustacea</taxon>
        <taxon>Multicrustacea</taxon>
        <taxon>Cirripedia</taxon>
        <taxon>Thoracica</taxon>
        <taxon>Thoracicalcarea</taxon>
        <taxon>Balanomorpha</taxon>
        <taxon>Balanoidea</taxon>
        <taxon>Balanidae</taxon>
        <taxon>Amphibalaninae</taxon>
        <taxon>Amphibalanus</taxon>
    </lineage>
</organism>
<dbReference type="OrthoDB" id="275301at2759"/>
<keyword evidence="4" id="KW-1185">Reference proteome</keyword>
<dbReference type="Proteomes" id="UP000440578">
    <property type="component" value="Unassembled WGS sequence"/>
</dbReference>
<feature type="compositionally biased region" description="Acidic residues" evidence="1">
    <location>
        <begin position="209"/>
        <end position="219"/>
    </location>
</feature>
<dbReference type="Pfam" id="PF20302">
    <property type="entry name" value="HisK-N-like"/>
    <property type="match status" value="1"/>
</dbReference>
<feature type="domain" description="MAP3K HisK-N-like globin" evidence="2">
    <location>
        <begin position="112"/>
        <end position="200"/>
    </location>
</feature>
<dbReference type="AlphaFoldDB" id="A0A6A4WVT4"/>
<dbReference type="SUPFAM" id="SSF47769">
    <property type="entry name" value="SAM/Pointed domain"/>
    <property type="match status" value="1"/>
</dbReference>
<evidence type="ECO:0000259" key="2">
    <source>
        <dbReference type="Pfam" id="PF20302"/>
    </source>
</evidence>